<feature type="region of interest" description="Disordered" evidence="2">
    <location>
        <begin position="653"/>
        <end position="705"/>
    </location>
</feature>
<feature type="compositionally biased region" description="Basic and acidic residues" evidence="2">
    <location>
        <begin position="135"/>
        <end position="182"/>
    </location>
</feature>
<feature type="compositionally biased region" description="Low complexity" evidence="2">
    <location>
        <begin position="392"/>
        <end position="421"/>
    </location>
</feature>
<dbReference type="AlphaFoldDB" id="A0A5N5TIZ4"/>
<feature type="compositionally biased region" description="Low complexity" evidence="2">
    <location>
        <begin position="209"/>
        <end position="228"/>
    </location>
</feature>
<dbReference type="PANTHER" id="PTHR23210:SF26">
    <property type="entry name" value="ACTIVATING TRANSCRIPTION FACTOR 7-INTERACTING PROTEIN 1"/>
    <property type="match status" value="1"/>
</dbReference>
<evidence type="ECO:0000259" key="3">
    <source>
        <dbReference type="PROSITE" id="PS50853"/>
    </source>
</evidence>
<feature type="compositionally biased region" description="Polar residues" evidence="2">
    <location>
        <begin position="199"/>
        <end position="208"/>
    </location>
</feature>
<dbReference type="GO" id="GO:0005667">
    <property type="term" value="C:transcription regulator complex"/>
    <property type="evidence" value="ECO:0007669"/>
    <property type="project" value="TreeGrafter"/>
</dbReference>
<dbReference type="PANTHER" id="PTHR23210">
    <property type="entry name" value="ACTIVATING TRANSCRIPTION FACTOR 7 INTERACTING PROTEIN"/>
    <property type="match status" value="1"/>
</dbReference>
<proteinExistence type="predicted"/>
<reference evidence="4 5" key="1">
    <citation type="journal article" date="2019" name="PLoS Biol.">
        <title>Sex chromosomes control vertical transmission of feminizing Wolbachia symbionts in an isopod.</title>
        <authorList>
            <person name="Becking T."/>
            <person name="Chebbi M.A."/>
            <person name="Giraud I."/>
            <person name="Moumen B."/>
            <person name="Laverre T."/>
            <person name="Caubet Y."/>
            <person name="Peccoud J."/>
            <person name="Gilbert C."/>
            <person name="Cordaux R."/>
        </authorList>
    </citation>
    <scope>NUCLEOTIDE SEQUENCE [LARGE SCALE GENOMIC DNA]</scope>
    <source>
        <strain evidence="4">ANa2</strain>
        <tissue evidence="4">Whole body excluding digestive tract and cuticle</tissue>
    </source>
</reference>
<accession>A0A5N5TIZ4</accession>
<dbReference type="InterPro" id="IPR013783">
    <property type="entry name" value="Ig-like_fold"/>
</dbReference>
<evidence type="ECO:0000256" key="1">
    <source>
        <dbReference type="SAM" id="Coils"/>
    </source>
</evidence>
<evidence type="ECO:0000313" key="5">
    <source>
        <dbReference type="Proteomes" id="UP000326759"/>
    </source>
</evidence>
<feature type="region of interest" description="Disordered" evidence="2">
    <location>
        <begin position="376"/>
        <end position="476"/>
    </location>
</feature>
<dbReference type="InterPro" id="IPR036116">
    <property type="entry name" value="FN3_sf"/>
</dbReference>
<feature type="compositionally biased region" description="Polar residues" evidence="2">
    <location>
        <begin position="62"/>
        <end position="77"/>
    </location>
</feature>
<dbReference type="Pfam" id="PF16794">
    <property type="entry name" value="fn3_4"/>
    <property type="match status" value="1"/>
</dbReference>
<dbReference type="OrthoDB" id="2434995at2759"/>
<organism evidence="4 5">
    <name type="scientific">Armadillidium nasatum</name>
    <dbReference type="NCBI Taxonomy" id="96803"/>
    <lineage>
        <taxon>Eukaryota</taxon>
        <taxon>Metazoa</taxon>
        <taxon>Ecdysozoa</taxon>
        <taxon>Arthropoda</taxon>
        <taxon>Crustacea</taxon>
        <taxon>Multicrustacea</taxon>
        <taxon>Malacostraca</taxon>
        <taxon>Eumalacostraca</taxon>
        <taxon>Peracarida</taxon>
        <taxon>Isopoda</taxon>
        <taxon>Oniscidea</taxon>
        <taxon>Crinocheta</taxon>
        <taxon>Armadillidiidae</taxon>
        <taxon>Armadillidium</taxon>
    </lineage>
</organism>
<protein>
    <submittedName>
        <fullName evidence="4">Activating transcription factor 7-interacting protein 1</fullName>
    </submittedName>
</protein>
<dbReference type="SUPFAM" id="SSF49265">
    <property type="entry name" value="Fibronectin type III"/>
    <property type="match status" value="1"/>
</dbReference>
<dbReference type="GO" id="GO:0003712">
    <property type="term" value="F:transcription coregulator activity"/>
    <property type="evidence" value="ECO:0007669"/>
    <property type="project" value="TreeGrafter"/>
</dbReference>
<feature type="compositionally biased region" description="Low complexity" evidence="2">
    <location>
        <begin position="302"/>
        <end position="328"/>
    </location>
</feature>
<name>A0A5N5TIZ4_9CRUS</name>
<feature type="compositionally biased region" description="Low complexity" evidence="2">
    <location>
        <begin position="236"/>
        <end position="245"/>
    </location>
</feature>
<dbReference type="GO" id="GO:0005634">
    <property type="term" value="C:nucleus"/>
    <property type="evidence" value="ECO:0007669"/>
    <property type="project" value="TreeGrafter"/>
</dbReference>
<evidence type="ECO:0000256" key="2">
    <source>
        <dbReference type="SAM" id="MobiDB-lite"/>
    </source>
</evidence>
<dbReference type="InterPro" id="IPR026085">
    <property type="entry name" value="ATF7-int"/>
</dbReference>
<feature type="coiled-coil region" evidence="1">
    <location>
        <begin position="533"/>
        <end position="567"/>
    </location>
</feature>
<dbReference type="InterPro" id="IPR003961">
    <property type="entry name" value="FN3_dom"/>
</dbReference>
<comment type="caution">
    <text evidence="4">The sequence shown here is derived from an EMBL/GenBank/DDBJ whole genome shotgun (WGS) entry which is preliminary data.</text>
</comment>
<dbReference type="InterPro" id="IPR056565">
    <property type="entry name" value="Fn3_ATF7IP"/>
</dbReference>
<evidence type="ECO:0000313" key="4">
    <source>
        <dbReference type="EMBL" id="KAB7505475.1"/>
    </source>
</evidence>
<feature type="compositionally biased region" description="Basic and acidic residues" evidence="2">
    <location>
        <begin position="1"/>
        <end position="18"/>
    </location>
</feature>
<feature type="domain" description="Fibronectin type-III" evidence="3">
    <location>
        <begin position="889"/>
        <end position="995"/>
    </location>
</feature>
<dbReference type="EMBL" id="SEYY01001216">
    <property type="protein sequence ID" value="KAB7505475.1"/>
    <property type="molecule type" value="Genomic_DNA"/>
</dbReference>
<keyword evidence="5" id="KW-1185">Reference proteome</keyword>
<gene>
    <name evidence="4" type="primary">ATF7IP_1</name>
    <name evidence="4" type="ORF">Anas_02489</name>
</gene>
<feature type="region of interest" description="Disordered" evidence="2">
    <location>
        <begin position="1"/>
        <end position="105"/>
    </location>
</feature>
<feature type="compositionally biased region" description="Basic and acidic residues" evidence="2">
    <location>
        <begin position="40"/>
        <end position="49"/>
    </location>
</feature>
<dbReference type="PROSITE" id="PS50853">
    <property type="entry name" value="FN3"/>
    <property type="match status" value="1"/>
</dbReference>
<feature type="compositionally biased region" description="Polar residues" evidence="2">
    <location>
        <begin position="694"/>
        <end position="705"/>
    </location>
</feature>
<feature type="compositionally biased region" description="Low complexity" evidence="2">
    <location>
        <begin position="655"/>
        <end position="673"/>
    </location>
</feature>
<feature type="region of interest" description="Disordered" evidence="2">
    <location>
        <begin position="135"/>
        <end position="358"/>
    </location>
</feature>
<sequence length="995" mass="107617">MMEKGDKTPRKKDLEDKNSSNSHPKVNKIPENINVTDTKSPPEKSEEKVGSSSSDGSQTKVTNETALHNGVSKTNTLNKKKRDSASSESRPDTPTSHSSLDLDLEEKLLRIDPDLAQDDPEDFCEEKLLLESDDEFTLKDKENEEIKTSKEKSLFKEGEKSASDKTDEGSTDRQDKEIEKILKNLNDSLENKHGKDNTDSTTFRKITTNNKNLKLSSKNLSENSNSKSSGDEIVAKSKTSKNNNSGKRKSLDTNDSNSIVLNKRKLSNSSNSLSNSKNIVKRKLSDVSTLEGNSSLAKTKLIDSNDSDSSNNSNKSTKSNSKLNISNSKEAELSREASSSSSKLKPKGQSEKNSSKSAITFSEALKSLEMDNYNLLQDKPTPLVPTMEITNSDTITPPSSSSLTLLQPASRKSSNSSSISSDNITEEKTLEEEEEDGTTSSQEESKKSEKSLPTPLKENEESNGLKNGSGSEDLVAIKEKDFQRKTVEEMQEDLFTNSKLRRIKRKDLESLIIELFVDKVLYEHQLGQHKDLSKRLEATLESTRKKAAQFHKEIEDLKKVTHRLQAEHLARKSHLVAPVKVKRSVGIQATPTIIGKGMMNVSSSPSIRVLTPSIASTVPVINNNNNITSNNGSTNNSNKSLNQVSNIIDIRTEPKSINSSSSSSSSPSLSYPSAQALAKPPKPRIKSKVAPSYLNDSNKGTQSTVINSTKTVNLTGQQTNAGTPVMVPFVVQPQNAGVGSQFIPVTAARLVRTPLTPVNSSATQFSQASLTSSVTGAAIAAAATNTSGSSFIDLTDDDEAAKNQRASLQAGGLVAIQRTTAAGVNINQNSSGQFVTLNPPSSVGQLLLVPSSNGQPPTALVVGSVANTNTTGMVRTSISQNSNVKISSPVGIVQSTRAIVGTQMTGGIVLSWNMAKTDEHERIASYQIYAYQEGTAAPTPTLWKKVGSVKALELPMACTLTQFMPGHVYHFAVRAVDIRSRLGPYSDPKSIRLGS</sequence>
<dbReference type="Proteomes" id="UP000326759">
    <property type="component" value="Unassembled WGS sequence"/>
</dbReference>
<feature type="compositionally biased region" description="Low complexity" evidence="2">
    <location>
        <begin position="50"/>
        <end position="61"/>
    </location>
</feature>
<dbReference type="GO" id="GO:0006355">
    <property type="term" value="P:regulation of DNA-templated transcription"/>
    <property type="evidence" value="ECO:0007669"/>
    <property type="project" value="TreeGrafter"/>
</dbReference>
<feature type="compositionally biased region" description="Low complexity" evidence="2">
    <location>
        <begin position="267"/>
        <end position="278"/>
    </location>
</feature>
<dbReference type="Gene3D" id="2.60.40.10">
    <property type="entry name" value="Immunoglobulins"/>
    <property type="match status" value="1"/>
</dbReference>
<feature type="compositionally biased region" description="Polar residues" evidence="2">
    <location>
        <begin position="286"/>
        <end position="297"/>
    </location>
</feature>
<dbReference type="CDD" id="cd00063">
    <property type="entry name" value="FN3"/>
    <property type="match status" value="1"/>
</dbReference>
<keyword evidence="1" id="KW-0175">Coiled coil</keyword>
<feature type="compositionally biased region" description="Basic and acidic residues" evidence="2">
    <location>
        <begin position="189"/>
        <end position="198"/>
    </location>
</feature>